<dbReference type="Gene3D" id="1.20.120.520">
    <property type="entry name" value="nmb1532 protein domain like"/>
    <property type="match status" value="1"/>
</dbReference>
<sequence length="271" mass="30933">MRPTDKATQVTLKSAFSATRTVVGMTTTPHTRPTTRQRADRPLLLPGQTHAAPGPHDMTGMYVVHHGFRRDLAAFEAAVRNTPVDDAEVWELLRKRWDGFAAVLHHHHELEDEYYWPEMLRRTRQVGLQSAVETLTAMEAEHHEIDPALADCEAGLTAMVAHPCPAHRDDLDAAVTRTRVALLDHLRHEETEAIPLMQRMLPTEVWEESERVALSTFPKRFVPFLVGWGLHGLPDDAARRMMAKAGPAYVVVHRLVGRRWERRERRTFKYA</sequence>
<comment type="caution">
    <text evidence="2">The sequence shown here is derived from an EMBL/GenBank/DDBJ whole genome shotgun (WGS) entry which is preliminary data.</text>
</comment>
<accession>A0ABN2YYA0</accession>
<dbReference type="Proteomes" id="UP001500575">
    <property type="component" value="Unassembled WGS sequence"/>
</dbReference>
<protein>
    <recommendedName>
        <fullName evidence="1">Hemerythrin-like domain-containing protein</fullName>
    </recommendedName>
</protein>
<evidence type="ECO:0000313" key="3">
    <source>
        <dbReference type="Proteomes" id="UP001500575"/>
    </source>
</evidence>
<feature type="domain" description="Hemerythrin-like" evidence="1">
    <location>
        <begin position="64"/>
        <end position="196"/>
    </location>
</feature>
<dbReference type="InterPro" id="IPR012312">
    <property type="entry name" value="Hemerythrin-like"/>
</dbReference>
<dbReference type="CDD" id="cd12108">
    <property type="entry name" value="Hr-like"/>
    <property type="match status" value="1"/>
</dbReference>
<keyword evidence="3" id="KW-1185">Reference proteome</keyword>
<dbReference type="EMBL" id="BAAAQQ010000014">
    <property type="protein sequence ID" value="GAA2133637.1"/>
    <property type="molecule type" value="Genomic_DNA"/>
</dbReference>
<reference evidence="2 3" key="1">
    <citation type="journal article" date="2019" name="Int. J. Syst. Evol. Microbiol.">
        <title>The Global Catalogue of Microorganisms (GCM) 10K type strain sequencing project: providing services to taxonomists for standard genome sequencing and annotation.</title>
        <authorList>
            <consortium name="The Broad Institute Genomics Platform"/>
            <consortium name="The Broad Institute Genome Sequencing Center for Infectious Disease"/>
            <person name="Wu L."/>
            <person name="Ma J."/>
        </authorList>
    </citation>
    <scope>NUCLEOTIDE SEQUENCE [LARGE SCALE GENOMIC DNA]</scope>
    <source>
        <strain evidence="2 3">JCM 16021</strain>
    </source>
</reference>
<proteinExistence type="predicted"/>
<dbReference type="Pfam" id="PF01814">
    <property type="entry name" value="Hemerythrin"/>
    <property type="match status" value="1"/>
</dbReference>
<evidence type="ECO:0000259" key="1">
    <source>
        <dbReference type="Pfam" id="PF01814"/>
    </source>
</evidence>
<name>A0ABN2YYA0_9ACTN</name>
<organism evidence="2 3">
    <name type="scientific">Nocardioides bigeumensis</name>
    <dbReference type="NCBI Taxonomy" id="433657"/>
    <lineage>
        <taxon>Bacteria</taxon>
        <taxon>Bacillati</taxon>
        <taxon>Actinomycetota</taxon>
        <taxon>Actinomycetes</taxon>
        <taxon>Propionibacteriales</taxon>
        <taxon>Nocardioidaceae</taxon>
        <taxon>Nocardioides</taxon>
    </lineage>
</organism>
<gene>
    <name evidence="2" type="ORF">GCM10009843_39320</name>
</gene>
<evidence type="ECO:0000313" key="2">
    <source>
        <dbReference type="EMBL" id="GAA2133637.1"/>
    </source>
</evidence>